<reference evidence="16 17" key="6">
    <citation type="journal article" date="1999" name="J. Gen. Virol.">
        <title>The rat cytomegalovirus R32 gene encodes a virion-associated protein that elicits a strong humoral immune response in infected rats.</title>
        <authorList>
            <person name="Beuken E."/>
            <person name="Grauls G."/>
            <person name="Bruggeman C.A."/>
            <person name="Vink C."/>
        </authorList>
    </citation>
    <scope>NUCLEOTIDE SEQUENCE [LARGE SCALE GENOMIC DNA]</scope>
    <source>
        <strain evidence="16 17">Maastricht</strain>
    </source>
</reference>
<organismHost>
    <name type="scientific">Rattus</name>
    <name type="common">rats</name>
    <dbReference type="NCBI Taxonomy" id="10114"/>
</organismHost>
<dbReference type="GO" id="GO:0019031">
    <property type="term" value="C:viral envelope"/>
    <property type="evidence" value="ECO:0007669"/>
    <property type="project" value="UniProtKB-UniRule"/>
</dbReference>
<evidence type="ECO:0000256" key="5">
    <source>
        <dbReference type="ARBA" id="ARBA00022729"/>
    </source>
</evidence>
<keyword evidence="4 14" id="KW-1162">Viral penetration into host cytoplasm</keyword>
<dbReference type="Proteomes" id="UP000008288">
    <property type="component" value="Segment"/>
</dbReference>
<evidence type="ECO:0000256" key="14">
    <source>
        <dbReference type="HAMAP-Rule" id="MF_04036"/>
    </source>
</evidence>
<gene>
    <name evidence="16" type="primary">R115</name>
    <name evidence="14" type="synonym">gL</name>
</gene>
<dbReference type="OrthoDB" id="16766at10239"/>
<evidence type="ECO:0000256" key="15">
    <source>
        <dbReference type="SAM" id="MobiDB-lite"/>
    </source>
</evidence>
<keyword evidence="3 14" id="KW-1169">Fusion of virus membrane with host cell membrane</keyword>
<evidence type="ECO:0000256" key="12">
    <source>
        <dbReference type="ARBA" id="ARBA00023180"/>
    </source>
</evidence>
<reference evidence="16 17" key="9">
    <citation type="journal article" date="2000" name="J. Virol.">
        <title>Complete DNA sequence of the rat cytomegalovirus genome.</title>
        <authorList>
            <person name="Vink C."/>
            <person name="Beuken E."/>
            <person name="Bruggeman C.A."/>
        </authorList>
    </citation>
    <scope>NUCLEOTIDE SEQUENCE [LARGE SCALE GENOMIC DNA]</scope>
    <source>
        <strain evidence="16 17">Maastricht</strain>
    </source>
</reference>
<dbReference type="KEGG" id="vg:940393"/>
<evidence type="ECO:0000256" key="1">
    <source>
        <dbReference type="ARBA" id="ARBA00022506"/>
    </source>
</evidence>
<reference evidence="16 17" key="1">
    <citation type="journal article" date="1996" name="J. Gen. Virol.">
        <title>Cloning and sequence analysis of the genes encoding DNA polymerase, glycoprotein B, ICP18.5 and major DNA-binding protein of rat cytomegalovirus.</title>
        <authorList>
            <person name="Beuken E."/>
            <person name="Slobbe R."/>
            <person name="Bruggeman C.A."/>
            <person name="Vink C."/>
        </authorList>
    </citation>
    <scope>NUCLEOTIDE SEQUENCE [LARGE SCALE GENOMIC DNA]</scope>
    <source>
        <strain evidence="16 17">Maastricht</strain>
    </source>
</reference>
<keyword evidence="1 14" id="KW-1168">Fusion of virus membrane with host membrane</keyword>
<keyword evidence="13 14" id="KW-1160">Virus entry into host cell</keyword>
<comment type="function">
    <text evidence="14">The heterodimer glycoprotein H-glycoprotein L is required for the fusion of viral and plasma membranes leading to virus entry into the host cell. Acts as a functional inhibitor of gH and maintains gH in an inhibited form. Upon binding to host integrins, gL dissociates from gH leading to activation of the viral fusion glycoproteins gB and gH.</text>
</comment>
<keyword evidence="12 14" id="KW-0325">Glycoprotein</keyword>
<organism evidence="16 17">
    <name type="scientific">Rat cytomegalovirus (strain Maastricht)</name>
    <dbReference type="NCBI Taxonomy" id="79700"/>
    <lineage>
        <taxon>Viruses</taxon>
        <taxon>Duplodnaviria</taxon>
        <taxon>Heunggongvirae</taxon>
        <taxon>Peploviricota</taxon>
        <taxon>Herviviricetes</taxon>
        <taxon>Herpesvirales</taxon>
        <taxon>Orthoherpesviridae</taxon>
        <taxon>Betaherpesvirinae</taxon>
        <taxon>Muromegalovirus</taxon>
        <taxon>Muromegalovirus muridbeta2</taxon>
        <taxon>Murid betaherpesvirus 2</taxon>
    </lineage>
</organism>
<dbReference type="GO" id="GO:0055036">
    <property type="term" value="C:virion membrane"/>
    <property type="evidence" value="ECO:0007669"/>
    <property type="project" value="UniProtKB-SubCell"/>
</dbReference>
<reference evidence="16 17" key="10">
    <citation type="journal article" date="2000" name="Virus Res.">
        <title>Rat cytomegalovirus R89 is a highly conserved gene which expresses a spliced transcript.</title>
        <authorList>
            <person name="Gruijthuijsen Y.K."/>
            <person name="Beuken E."/>
            <person name="Bruggeman C.A."/>
            <person name="Vink C."/>
        </authorList>
    </citation>
    <scope>NUCLEOTIDE SEQUENCE [LARGE SCALE GENOMIC DNA]</scope>
    <source>
        <strain evidence="16 17">Maastricht</strain>
    </source>
</reference>
<dbReference type="InterPro" id="IPR002689">
    <property type="entry name" value="Cytomegalo_gL"/>
</dbReference>
<feature type="region of interest" description="Disordered" evidence="15">
    <location>
        <begin position="28"/>
        <end position="51"/>
    </location>
</feature>
<keyword evidence="11" id="KW-1015">Disulfide bond</keyword>
<evidence type="ECO:0000256" key="7">
    <source>
        <dbReference type="ARBA" id="ARBA00022844"/>
    </source>
</evidence>
<dbReference type="HAMAP" id="MF_04036">
    <property type="entry name" value="HSV_GL_betahv"/>
    <property type="match status" value="1"/>
</dbReference>
<name>Q9DW84_RCMVM</name>
<keyword evidence="17" id="KW-1185">Reference proteome</keyword>
<reference evidence="16 17" key="4">
    <citation type="journal article" date="1998" name="J. Virol.">
        <title>The R33 G protein-coupled receptor gene of rat cytomegalovirus plays an essential role in the pathogenesis of viral infection.</title>
        <authorList>
            <person name="Beisser P.S."/>
            <person name="Vink C."/>
            <person name="Van Dam J.G."/>
            <person name="Grauls G."/>
            <person name="Vanherle S.J."/>
            <person name="Bruggeman C.A."/>
        </authorList>
    </citation>
    <scope>NUCLEOTIDE SEQUENCE [LARGE SCALE GENOMIC DNA]</scope>
    <source>
        <strain evidence="16 17">Maastricht</strain>
    </source>
</reference>
<dbReference type="GO" id="GO:0020002">
    <property type="term" value="C:host cell plasma membrane"/>
    <property type="evidence" value="ECO:0007669"/>
    <property type="project" value="UniProtKB-SubCell"/>
</dbReference>
<dbReference type="RefSeq" id="NP_064217.1">
    <property type="nucleotide sequence ID" value="NC_002512.2"/>
</dbReference>
<dbReference type="GO" id="GO:0046718">
    <property type="term" value="P:symbiont entry into host cell"/>
    <property type="evidence" value="ECO:0007669"/>
    <property type="project" value="UniProtKB-KW"/>
</dbReference>
<comment type="subunit">
    <text evidence="14">Interacts with glycoprotein H (gH); this interaction is necessary for the correct processing and cell surface expression of gH.</text>
</comment>
<dbReference type="GeneID" id="940393"/>
<sequence>MMIVWSRWTLIVLAVVCGANKVHNGNHIHHRKHHNETINSTSPPPLSPHEYSPRTEMVINITGPTSETITDEPDIDAADDVVYLLSSEATINGSAICPRCRENLIICQNTSSNFTTMIAEGPIRPKAHHYSSLIRYRQERGMLRVPLEVTDDFLFQLVLLHNNTEQLRVLLTLLRSIRGEDWMSYLAGYNECGHPNSNIFTCVHDVCTQHDLLRLEYTNDLFVEDVIGFELFPPVMAVLVLLRNKATKTSGVVRLKAETVSLLDATYNLVRTVFDDIPGLGRDLIETLYLYRERFPAVFSISEEYRARTFPHHIP</sequence>
<dbReference type="GO" id="GO:0019064">
    <property type="term" value="P:fusion of virus membrane with host plasma membrane"/>
    <property type="evidence" value="ECO:0007669"/>
    <property type="project" value="UniProtKB-UniRule"/>
</dbReference>
<reference evidence="16 17" key="2">
    <citation type="journal article" date="1996" name="J. Virol.">
        <title>Structure of the rat cytomegalovirus genome termini.</title>
        <authorList>
            <person name="Vink C."/>
            <person name="Beuken E."/>
            <person name="Bruggeman C.A."/>
        </authorList>
    </citation>
    <scope>NUCLEOTIDE SEQUENCE [LARGE SCALE GENOMIC DNA]</scope>
    <source>
        <strain evidence="16 17">Maastricht</strain>
    </source>
</reference>
<reference evidence="16 17" key="7">
    <citation type="journal article" date="1999" name="J. Virol.">
        <title>Deletion of the R78 G protein-coupled receptor gene from rat cytomegalovirus results in an attenuated, syncytium-inducing mutant strain.</title>
        <authorList>
            <person name="Beisser P.S."/>
            <person name="Grauls G."/>
            <person name="Bruggeman C.A."/>
            <person name="Vink C."/>
        </authorList>
    </citation>
    <scope>NUCLEOTIDE SEQUENCE [LARGE SCALE GENOMIC DNA]</scope>
    <source>
        <strain evidence="16 17">Maastricht</strain>
    </source>
</reference>
<protein>
    <recommendedName>
        <fullName evidence="14">Envelope glycoprotein L</fullName>
        <shortName evidence="14">gL</shortName>
    </recommendedName>
</protein>
<evidence type="ECO:0000256" key="4">
    <source>
        <dbReference type="ARBA" id="ARBA00022595"/>
    </source>
</evidence>
<comment type="subcellular location">
    <subcellularLocation>
        <location evidence="14">Virion membrane</location>
        <topology evidence="14">Peripheral membrane protein</topology>
        <orientation evidence="14">Extracellular side</orientation>
    </subcellularLocation>
    <subcellularLocation>
        <location evidence="14">Host cell membrane</location>
        <topology evidence="14">Peripheral membrane protein</topology>
        <orientation evidence="14">Extracellular side</orientation>
    </subcellularLocation>
    <subcellularLocation>
        <location evidence="14">Host Golgi apparatus</location>
        <location evidence="14">Host trans-Golgi network</location>
    </subcellularLocation>
    <text evidence="14">gL associates with the extravirion surface through its binding to gH. During virion morphogenesis, this protein probably accumulates in the host trans-Golgi where secondary envelopment occurs.</text>
</comment>
<evidence type="ECO:0000256" key="2">
    <source>
        <dbReference type="ARBA" id="ARBA00022511"/>
    </source>
</evidence>
<evidence type="ECO:0000313" key="17">
    <source>
        <dbReference type="Proteomes" id="UP000008288"/>
    </source>
</evidence>
<reference evidence="16 17" key="8">
    <citation type="journal article" date="2000" name="J. Virol.">
        <title>The r144 major histocompatibility complex class I-like gene of rat cytomegalovirus is dispensable for both acute and long-term infection in the immunocompromised host.</title>
        <authorList>
            <person name="Beisser P.S."/>
            <person name="Kloover J.S."/>
            <person name="Grauls G.E."/>
            <person name="Blok M.J."/>
            <person name="Bruggeman C.A."/>
            <person name="Vink C."/>
        </authorList>
    </citation>
    <scope>NUCLEOTIDE SEQUENCE [LARGE SCALE GENOMIC DNA]</scope>
    <source>
        <strain evidence="16 17">Maastricht</strain>
    </source>
</reference>
<keyword evidence="2 14" id="KW-1032">Host cell membrane</keyword>
<evidence type="ECO:0000256" key="11">
    <source>
        <dbReference type="ARBA" id="ARBA00023157"/>
    </source>
</evidence>
<dbReference type="Pfam" id="PF01801">
    <property type="entry name" value="Cytomega_gL"/>
    <property type="match status" value="1"/>
</dbReference>
<accession>Q9DW84</accession>
<evidence type="ECO:0000256" key="13">
    <source>
        <dbReference type="ARBA" id="ARBA00023296"/>
    </source>
</evidence>
<dbReference type="EMBL" id="AF232689">
    <property type="protein sequence ID" value="AAF99206.1"/>
    <property type="molecule type" value="Genomic_DNA"/>
</dbReference>
<dbReference type="GO" id="GO:0044177">
    <property type="term" value="C:host cell Golgi apparatus"/>
    <property type="evidence" value="ECO:0007669"/>
    <property type="project" value="UniProtKB-SubCell"/>
</dbReference>
<reference evidence="16 17" key="3">
    <citation type="journal article" date="1997" name="J. Gen. Virol.">
        <title>Cloning and functional characterization of the origin of lytic-phase DNA replication of rat cytomegalovirus.</title>
        <authorList>
            <person name="Vink C."/>
            <person name="Beuken E."/>
            <person name="Bruggeman C.A."/>
        </authorList>
    </citation>
    <scope>NUCLEOTIDE SEQUENCE [LARGE SCALE GENOMIC DNA]</scope>
    <source>
        <strain evidence="16 17">Maastricht</strain>
    </source>
</reference>
<evidence type="ECO:0000256" key="8">
    <source>
        <dbReference type="ARBA" id="ARBA00022870"/>
    </source>
</evidence>
<evidence type="ECO:0000313" key="16">
    <source>
        <dbReference type="EMBL" id="AAF99206.1"/>
    </source>
</evidence>
<evidence type="ECO:0000256" key="6">
    <source>
        <dbReference type="ARBA" id="ARBA00022812"/>
    </source>
</evidence>
<keyword evidence="5" id="KW-0732">Signal</keyword>
<evidence type="ECO:0000256" key="9">
    <source>
        <dbReference type="ARBA" id="ARBA00022879"/>
    </source>
</evidence>
<keyword evidence="6 14" id="KW-1040">Host Golgi apparatus</keyword>
<evidence type="ECO:0000256" key="10">
    <source>
        <dbReference type="ARBA" id="ARBA00023136"/>
    </source>
</evidence>
<dbReference type="PROSITE" id="PS52025">
    <property type="entry name" value="GL_BHV"/>
    <property type="match status" value="1"/>
</dbReference>
<proteinExistence type="inferred from homology"/>
<evidence type="ECO:0000256" key="3">
    <source>
        <dbReference type="ARBA" id="ARBA00022521"/>
    </source>
</evidence>
<keyword evidence="9 14" id="KW-0261">Viral envelope protein</keyword>
<reference evidence="16 17" key="5">
    <citation type="journal article" date="1998" name="Virology">
        <title>The Maastricht strain and England strain of rat cytomegalovirus represent different betaherpesvirus species rather than strains.</title>
        <authorList>
            <person name="Beisser P.S."/>
            <person name="Kaptein S.J."/>
            <person name="Beuken E."/>
            <person name="Bruggeman C.A."/>
            <person name="Vink C."/>
        </authorList>
    </citation>
    <scope>NUCLEOTIDE SEQUENCE [LARGE SCALE GENOMIC DNA]</scope>
    <source>
        <strain evidence="16 17">Maastricht</strain>
    </source>
</reference>
<keyword evidence="8 14" id="KW-1043">Host membrane</keyword>
<keyword evidence="10 14" id="KW-0472">Membrane</keyword>
<keyword evidence="7 14" id="KW-0946">Virion</keyword>
<dbReference type="SMR" id="Q9DW84"/>